<accession>A0A815L4J3</accession>
<evidence type="ECO:0000313" key="3">
    <source>
        <dbReference type="EMBL" id="CAF1405065.1"/>
    </source>
</evidence>
<evidence type="ECO:0000313" key="4">
    <source>
        <dbReference type="EMBL" id="CAF4296923.1"/>
    </source>
</evidence>
<dbReference type="EMBL" id="CAJNOQ010017692">
    <property type="protein sequence ID" value="CAF1405065.1"/>
    <property type="molecule type" value="Genomic_DNA"/>
</dbReference>
<dbReference type="InterPro" id="IPR029058">
    <property type="entry name" value="AB_hydrolase_fold"/>
</dbReference>
<name>A0A815L4J3_9BILA</name>
<dbReference type="AlphaFoldDB" id="A0A815L4J3"/>
<dbReference type="Proteomes" id="UP000681722">
    <property type="component" value="Unassembled WGS sequence"/>
</dbReference>
<dbReference type="Gene3D" id="2.120.10.30">
    <property type="entry name" value="TolB, C-terminal domain"/>
    <property type="match status" value="2"/>
</dbReference>
<sequence>MRMKAKLTFDEYFDYVNFPSLSLSPDGQHLLIHTRRPVWDSNSFENSLWLYETQGQRKKLIKNKLSETVKPKWSPSGNWIVLLLNENSTTNTKHDQHCDRQSSEQYIYLYCMTSDELLPVRIGVEIPSAIAWSNNDSSLFVSTMVSRSREDNLHEIEWKDVIQYRERKSSDDSIIYRIDIDRKNQVLTSTACFVKNVSFPISELLFSPAEQKLVFTSTSKLYEHLDGFEMYSINLQNDFSLSKLTNNEQIEHNLQLSVDGKHILFQVTPYSSSNGKFNDTQRRLHSVDLTNGQTERLAKDFDGSIEGYAIRSDGGAYILGQLGTNVQVYTQRSPSKYSILNTGWSGTYESISSSLNSIAFVYSCFERPKEIYFINKIDKLQFAKVLTNENKLFTRRNLPKAKVYKWINGDDHRMIEGILHFPPGKFECKSLPLLVFIHGGPYSASVNRFQASTNYWTSLAASEGWLVLEPNYRGSTGYGDQFLSEVRFQPLSRPGRDILAGVSRLIKDGIADPNYLAVGGYSYGGFLTNWLITETTLFHAALSGAGSVEHVSAWGTMDLPVHLSYLFGGFPWEIPHRYQNESPIYHSDKIRTPTRIVTGENDVRVPADQSYILERSLYYLGTPVKLLVFPNEGHFMNKNPWHGKIKVREELKWLQKYGHKSFETTKI</sequence>
<dbReference type="SUPFAM" id="SSF53474">
    <property type="entry name" value="alpha/beta-Hydrolases"/>
    <property type="match status" value="1"/>
</dbReference>
<dbReference type="InterPro" id="IPR011042">
    <property type="entry name" value="6-blade_b-propeller_TolB-like"/>
</dbReference>
<dbReference type="PANTHER" id="PTHR42776">
    <property type="entry name" value="SERINE PEPTIDASE S9 FAMILY MEMBER"/>
    <property type="match status" value="1"/>
</dbReference>
<gene>
    <name evidence="3" type="ORF">GPM918_LOCUS33364</name>
    <name evidence="4" type="ORF">SRO942_LOCUS34048</name>
</gene>
<evidence type="ECO:0000313" key="5">
    <source>
        <dbReference type="Proteomes" id="UP000663829"/>
    </source>
</evidence>
<dbReference type="Proteomes" id="UP000663829">
    <property type="component" value="Unassembled WGS sequence"/>
</dbReference>
<keyword evidence="5" id="KW-1185">Reference proteome</keyword>
<keyword evidence="1" id="KW-0378">Hydrolase</keyword>
<proteinExistence type="predicted"/>
<reference evidence="3" key="1">
    <citation type="submission" date="2021-02" db="EMBL/GenBank/DDBJ databases">
        <authorList>
            <person name="Nowell W R."/>
        </authorList>
    </citation>
    <scope>NUCLEOTIDE SEQUENCE</scope>
</reference>
<protein>
    <recommendedName>
        <fullName evidence="2">Peptidase S9 prolyl oligopeptidase catalytic domain-containing protein</fullName>
    </recommendedName>
</protein>
<organism evidence="3 5">
    <name type="scientific">Didymodactylos carnosus</name>
    <dbReference type="NCBI Taxonomy" id="1234261"/>
    <lineage>
        <taxon>Eukaryota</taxon>
        <taxon>Metazoa</taxon>
        <taxon>Spiralia</taxon>
        <taxon>Gnathifera</taxon>
        <taxon>Rotifera</taxon>
        <taxon>Eurotatoria</taxon>
        <taxon>Bdelloidea</taxon>
        <taxon>Philodinida</taxon>
        <taxon>Philodinidae</taxon>
        <taxon>Didymodactylos</taxon>
    </lineage>
</organism>
<dbReference type="Pfam" id="PF00326">
    <property type="entry name" value="Peptidase_S9"/>
    <property type="match status" value="1"/>
</dbReference>
<dbReference type="Gene3D" id="3.40.50.1820">
    <property type="entry name" value="alpha/beta hydrolase"/>
    <property type="match status" value="1"/>
</dbReference>
<evidence type="ECO:0000256" key="1">
    <source>
        <dbReference type="ARBA" id="ARBA00022801"/>
    </source>
</evidence>
<dbReference type="OrthoDB" id="416344at2759"/>
<dbReference type="GO" id="GO:0004252">
    <property type="term" value="F:serine-type endopeptidase activity"/>
    <property type="evidence" value="ECO:0007669"/>
    <property type="project" value="TreeGrafter"/>
</dbReference>
<dbReference type="GO" id="GO:0006508">
    <property type="term" value="P:proteolysis"/>
    <property type="evidence" value="ECO:0007669"/>
    <property type="project" value="InterPro"/>
</dbReference>
<dbReference type="PANTHER" id="PTHR42776:SF27">
    <property type="entry name" value="DIPEPTIDYL PEPTIDASE FAMILY MEMBER 6"/>
    <property type="match status" value="1"/>
</dbReference>
<evidence type="ECO:0000259" key="2">
    <source>
        <dbReference type="Pfam" id="PF00326"/>
    </source>
</evidence>
<feature type="domain" description="Peptidase S9 prolyl oligopeptidase catalytic" evidence="2">
    <location>
        <begin position="457"/>
        <end position="657"/>
    </location>
</feature>
<comment type="caution">
    <text evidence="3">The sequence shown here is derived from an EMBL/GenBank/DDBJ whole genome shotgun (WGS) entry which is preliminary data.</text>
</comment>
<dbReference type="SUPFAM" id="SSF82171">
    <property type="entry name" value="DPP6 N-terminal domain-like"/>
    <property type="match status" value="1"/>
</dbReference>
<dbReference type="EMBL" id="CAJOBC010083115">
    <property type="protein sequence ID" value="CAF4296923.1"/>
    <property type="molecule type" value="Genomic_DNA"/>
</dbReference>
<dbReference type="InterPro" id="IPR001375">
    <property type="entry name" value="Peptidase_S9_cat"/>
</dbReference>